<dbReference type="Pfam" id="PF00383">
    <property type="entry name" value="dCMP_cyt_deam_1"/>
    <property type="match status" value="1"/>
</dbReference>
<dbReference type="Proteomes" id="UP001500523">
    <property type="component" value="Unassembled WGS sequence"/>
</dbReference>
<gene>
    <name evidence="2" type="primary">tadA</name>
    <name evidence="2" type="ORF">GCM10022268_05470</name>
</gene>
<comment type="caution">
    <text evidence="2">The sequence shown here is derived from an EMBL/GenBank/DDBJ whole genome shotgun (WGS) entry which is preliminary data.</text>
</comment>
<dbReference type="PANTHER" id="PTHR11079:SF162">
    <property type="entry name" value="RIBOFLAVIN BIOSYNTHESIS PROTEIN PYRD, CHLOROPLASTIC"/>
    <property type="match status" value="1"/>
</dbReference>
<dbReference type="PROSITE" id="PS51747">
    <property type="entry name" value="CYT_DCMP_DEAMINASES_2"/>
    <property type="match status" value="1"/>
</dbReference>
<reference evidence="3" key="1">
    <citation type="journal article" date="2019" name="Int. J. Syst. Evol. Microbiol.">
        <title>The Global Catalogue of Microorganisms (GCM) 10K type strain sequencing project: providing services to taxonomists for standard genome sequencing and annotation.</title>
        <authorList>
            <consortium name="The Broad Institute Genomics Platform"/>
            <consortium name="The Broad Institute Genome Sequencing Center for Infectious Disease"/>
            <person name="Wu L."/>
            <person name="Ma J."/>
        </authorList>
    </citation>
    <scope>NUCLEOTIDE SEQUENCE [LARGE SCALE GENOMIC DNA]</scope>
    <source>
        <strain evidence="3">JCM 17498</strain>
    </source>
</reference>
<dbReference type="PANTHER" id="PTHR11079">
    <property type="entry name" value="CYTOSINE DEAMINASE FAMILY MEMBER"/>
    <property type="match status" value="1"/>
</dbReference>
<accession>A0ABP7D0R9</accession>
<dbReference type="EMBL" id="BAABBF010000001">
    <property type="protein sequence ID" value="GAA3697869.1"/>
    <property type="molecule type" value="Genomic_DNA"/>
</dbReference>
<dbReference type="InterPro" id="IPR016193">
    <property type="entry name" value="Cytidine_deaminase-like"/>
</dbReference>
<feature type="domain" description="CMP/dCMP-type deaminase" evidence="1">
    <location>
        <begin position="16"/>
        <end position="145"/>
    </location>
</feature>
<proteinExistence type="predicted"/>
<dbReference type="CDD" id="cd01285">
    <property type="entry name" value="nucleoside_deaminase"/>
    <property type="match status" value="1"/>
</dbReference>
<dbReference type="Gene3D" id="3.40.140.10">
    <property type="entry name" value="Cytidine Deaminase, domain 2"/>
    <property type="match status" value="1"/>
</dbReference>
<keyword evidence="3" id="KW-1185">Reference proteome</keyword>
<evidence type="ECO:0000259" key="1">
    <source>
        <dbReference type="PROSITE" id="PS51747"/>
    </source>
</evidence>
<protein>
    <submittedName>
        <fullName evidence="2">tRNA adenosine(34) deaminase TadA</fullName>
    </submittedName>
</protein>
<organism evidence="2 3">
    <name type="scientific">Sphingomonas cynarae</name>
    <dbReference type="NCBI Taxonomy" id="930197"/>
    <lineage>
        <taxon>Bacteria</taxon>
        <taxon>Pseudomonadati</taxon>
        <taxon>Pseudomonadota</taxon>
        <taxon>Alphaproteobacteria</taxon>
        <taxon>Sphingomonadales</taxon>
        <taxon>Sphingomonadaceae</taxon>
        <taxon>Sphingomonas</taxon>
    </lineage>
</organism>
<evidence type="ECO:0000313" key="3">
    <source>
        <dbReference type="Proteomes" id="UP001500523"/>
    </source>
</evidence>
<dbReference type="SUPFAM" id="SSF53927">
    <property type="entry name" value="Cytidine deaminase-like"/>
    <property type="match status" value="1"/>
</dbReference>
<name>A0ABP7D0R9_9SPHN</name>
<dbReference type="InterPro" id="IPR002125">
    <property type="entry name" value="CMP_dCMP_dom"/>
</dbReference>
<evidence type="ECO:0000313" key="2">
    <source>
        <dbReference type="EMBL" id="GAA3697869.1"/>
    </source>
</evidence>
<sequence>MSAPAAFPVPEVAMTEDDEKWMRMAIEVARSKGSDPASSPLGAVIVLDGKVLAAERNQTQDLPDATAHAEMMAIRRACEGTGEMELRGATLYSTLQPCGMCTMASIWSKVGRVVYGAGAADVHPMYFETRHVDTLDFVRKAYRDDLVIEGGCLRDECATLYYHPDDDLPADEQANL</sequence>